<name>A0A8B8RG45_CAMFR</name>
<dbReference type="AlphaFoldDB" id="A0A8B8RG45"/>
<feature type="compositionally biased region" description="Polar residues" evidence="1">
    <location>
        <begin position="415"/>
        <end position="426"/>
    </location>
</feature>
<feature type="compositionally biased region" description="Low complexity" evidence="1">
    <location>
        <begin position="344"/>
        <end position="360"/>
    </location>
</feature>
<dbReference type="RefSeq" id="XP_032316936.1">
    <property type="nucleotide sequence ID" value="XM_032461045.1"/>
</dbReference>
<proteinExistence type="predicted"/>
<feature type="compositionally biased region" description="Basic residues" evidence="1">
    <location>
        <begin position="126"/>
        <end position="141"/>
    </location>
</feature>
<feature type="region of interest" description="Disordered" evidence="1">
    <location>
        <begin position="1"/>
        <end position="142"/>
    </location>
</feature>
<protein>
    <submittedName>
        <fullName evidence="3">Proline-rich protein 36-like</fullName>
    </submittedName>
</protein>
<dbReference type="KEGG" id="cfr:116657647"/>
<feature type="region of interest" description="Disordered" evidence="1">
    <location>
        <begin position="320"/>
        <end position="361"/>
    </location>
</feature>
<dbReference type="GeneID" id="116657647"/>
<evidence type="ECO:0000256" key="1">
    <source>
        <dbReference type="SAM" id="MobiDB-lite"/>
    </source>
</evidence>
<organism evidence="2 3">
    <name type="scientific">Camelus ferus</name>
    <name type="common">Wild bactrian camel</name>
    <name type="synonym">Camelus bactrianus ferus</name>
    <dbReference type="NCBI Taxonomy" id="419612"/>
    <lineage>
        <taxon>Eukaryota</taxon>
        <taxon>Metazoa</taxon>
        <taxon>Chordata</taxon>
        <taxon>Craniata</taxon>
        <taxon>Vertebrata</taxon>
        <taxon>Euteleostomi</taxon>
        <taxon>Mammalia</taxon>
        <taxon>Eutheria</taxon>
        <taxon>Laurasiatheria</taxon>
        <taxon>Artiodactyla</taxon>
        <taxon>Tylopoda</taxon>
        <taxon>Camelidae</taxon>
        <taxon>Camelus</taxon>
    </lineage>
</organism>
<gene>
    <name evidence="3" type="primary">LOC116657647</name>
</gene>
<evidence type="ECO:0000313" key="2">
    <source>
        <dbReference type="Proteomes" id="UP000694856"/>
    </source>
</evidence>
<dbReference type="Proteomes" id="UP000694856">
    <property type="component" value="Chromosome 18"/>
</dbReference>
<feature type="compositionally biased region" description="Pro residues" evidence="1">
    <location>
        <begin position="320"/>
        <end position="332"/>
    </location>
</feature>
<feature type="compositionally biased region" description="Pro residues" evidence="1">
    <location>
        <begin position="447"/>
        <end position="458"/>
    </location>
</feature>
<keyword evidence="2" id="KW-1185">Reference proteome</keyword>
<feature type="region of interest" description="Disordered" evidence="1">
    <location>
        <begin position="373"/>
        <end position="462"/>
    </location>
</feature>
<feature type="compositionally biased region" description="Pro residues" evidence="1">
    <location>
        <begin position="373"/>
        <end position="383"/>
    </location>
</feature>
<accession>A0A8B8RG45</accession>
<dbReference type="PRINTS" id="PR01217">
    <property type="entry name" value="PRICHEXTENSN"/>
</dbReference>
<sequence>MDRRGFTDGPRLNSRWGAALGDEGSLFHGGAGAERRPRPWAVPSPGSARPPSRRPDARGRGWLTAPAQALVKEAVRPAPPEAGPGFREVPRGRRGPAARSEPRFSAPRLSVRPSVRPGPLPDACRARRPAGPRGGGGRRRAPSLAGLRGVAALGVNASPDVRGAGLERGQVSCSTRFPQDDCPQVHLHPRPLQGSVHPPCPALAPSRSPVTSVSPVPKGTVLFLSLAAPRQHVAQVTGRSFQNHFLLWVSEPPPLLHWPLAPLLAPLRTLTSDGPCGSVLSLPHTGGCSLPVALMLSPCDWPVPPTWTADSQTQLLPLQVPPLFLPHPPPRASNPKSVWDLDSLSRPQHQSSSNSVSAASKRVCHLHVPPLPPWPPWSKPPPSRAAKKPVGPTSSPGILPHPTPCSQRDLGEPSQEPTVPTQSPDGSRSPARGPASPPASPLLTPRPSAPAPPPPGCQAPPRRALSWKLFLSAV</sequence>
<reference evidence="3" key="1">
    <citation type="submission" date="2025-08" db="UniProtKB">
        <authorList>
            <consortium name="RefSeq"/>
        </authorList>
    </citation>
    <scope>IDENTIFICATION</scope>
    <source>
        <tissue evidence="3">Ear skin</tissue>
    </source>
</reference>
<evidence type="ECO:0000313" key="3">
    <source>
        <dbReference type="RefSeq" id="XP_032316936.1"/>
    </source>
</evidence>
<feature type="compositionally biased region" description="Low complexity" evidence="1">
    <location>
        <begin position="41"/>
        <end position="50"/>
    </location>
</feature>